<keyword evidence="5" id="KW-0408">Iron</keyword>
<name>A1WVE7_HALHL</name>
<evidence type="ECO:0000259" key="11">
    <source>
        <dbReference type="Pfam" id="PF04324"/>
    </source>
</evidence>
<evidence type="ECO:0000256" key="3">
    <source>
        <dbReference type="ARBA" id="ARBA00022723"/>
    </source>
</evidence>
<dbReference type="Gene3D" id="1.10.10.1100">
    <property type="entry name" value="BFD-like [2Fe-2S]-binding domain"/>
    <property type="match status" value="1"/>
</dbReference>
<dbReference type="InterPro" id="IPR007419">
    <property type="entry name" value="BFD-like_2Fe2S-bd_dom"/>
</dbReference>
<evidence type="ECO:0000313" key="13">
    <source>
        <dbReference type="Proteomes" id="UP000000647"/>
    </source>
</evidence>
<dbReference type="EMBL" id="CP000544">
    <property type="protein sequence ID" value="ABM61659.1"/>
    <property type="molecule type" value="Genomic_DNA"/>
</dbReference>
<reference evidence="12 13" key="2">
    <citation type="journal article" date="2013" name="Stand. Genomic Sci.">
        <title>Complete genome sequence of Halorhodospira halophila SL1.</title>
        <authorList>
            <person name="Challacombe J.F."/>
            <person name="Majid S."/>
            <person name="Deole R."/>
            <person name="Brettin T.S."/>
            <person name="Bruce D."/>
            <person name="Delano S.F."/>
            <person name="Detter J.C."/>
            <person name="Gleasner C.D."/>
            <person name="Han C.S."/>
            <person name="Misra M."/>
            <person name="Reitenga K.G."/>
            <person name="Mikhailova N."/>
            <person name="Woyke T."/>
            <person name="Pitluck S."/>
            <person name="Nolan M."/>
            <person name="Land M.L."/>
            <person name="Saunders E."/>
            <person name="Tapia R."/>
            <person name="Lapidus A."/>
            <person name="Ivanova N."/>
            <person name="Hoff W.D."/>
        </authorList>
    </citation>
    <scope>NUCLEOTIDE SEQUENCE [LARGE SCALE GENOMIC DNA]</scope>
    <source>
        <strain evidence="13">DSM 244 / SL1</strain>
    </source>
</reference>
<feature type="region of interest" description="Disordered" evidence="10">
    <location>
        <begin position="63"/>
        <end position="90"/>
    </location>
</feature>
<keyword evidence="13" id="KW-1185">Reference proteome</keyword>
<evidence type="ECO:0000313" key="12">
    <source>
        <dbReference type="EMBL" id="ABM61659.1"/>
    </source>
</evidence>
<keyword evidence="6" id="KW-0411">Iron-sulfur</keyword>
<comment type="similarity">
    <text evidence="9">Belongs to the Bfd family.</text>
</comment>
<evidence type="ECO:0000256" key="2">
    <source>
        <dbReference type="ARBA" id="ARBA00022714"/>
    </source>
</evidence>
<dbReference type="RefSeq" id="WP_011813682.1">
    <property type="nucleotide sequence ID" value="NC_008789.1"/>
</dbReference>
<proteinExistence type="inferred from homology"/>
<dbReference type="STRING" id="349124.Hhal_0883"/>
<evidence type="ECO:0000256" key="7">
    <source>
        <dbReference type="ARBA" id="ARBA00034078"/>
    </source>
</evidence>
<comment type="cofactor">
    <cofactor evidence="7">
        <name>[2Fe-2S] cluster</name>
        <dbReference type="ChEBI" id="CHEBI:190135"/>
    </cofactor>
</comment>
<dbReference type="GO" id="GO:0046872">
    <property type="term" value="F:metal ion binding"/>
    <property type="evidence" value="ECO:0007669"/>
    <property type="project" value="UniProtKB-KW"/>
</dbReference>
<dbReference type="KEGG" id="hha:Hhal_0883"/>
<organism evidence="12 13">
    <name type="scientific">Halorhodospira halophila (strain DSM 244 / SL1)</name>
    <name type="common">Ectothiorhodospira halophila (strain DSM 244 / SL1)</name>
    <dbReference type="NCBI Taxonomy" id="349124"/>
    <lineage>
        <taxon>Bacteria</taxon>
        <taxon>Pseudomonadati</taxon>
        <taxon>Pseudomonadota</taxon>
        <taxon>Gammaproteobacteria</taxon>
        <taxon>Chromatiales</taxon>
        <taxon>Ectothiorhodospiraceae</taxon>
        <taxon>Halorhodospira</taxon>
    </lineage>
</organism>
<protein>
    <recommendedName>
        <fullName evidence="8">Bacterioferritin-associated ferredoxin</fullName>
    </recommendedName>
</protein>
<dbReference type="CDD" id="cd19945">
    <property type="entry name" value="Fer2_BFD"/>
    <property type="match status" value="1"/>
</dbReference>
<evidence type="ECO:0000256" key="5">
    <source>
        <dbReference type="ARBA" id="ARBA00023004"/>
    </source>
</evidence>
<evidence type="ECO:0000256" key="9">
    <source>
        <dbReference type="ARBA" id="ARBA00046332"/>
    </source>
</evidence>
<evidence type="ECO:0000256" key="1">
    <source>
        <dbReference type="ARBA" id="ARBA00022448"/>
    </source>
</evidence>
<evidence type="ECO:0000256" key="10">
    <source>
        <dbReference type="SAM" id="MobiDB-lite"/>
    </source>
</evidence>
<dbReference type="HOGENOM" id="CLU_2551474_0_0_6"/>
<gene>
    <name evidence="12" type="ordered locus">Hhal_0883</name>
</gene>
<dbReference type="Pfam" id="PF04324">
    <property type="entry name" value="Fer2_BFD"/>
    <property type="match status" value="1"/>
</dbReference>
<dbReference type="PANTHER" id="PTHR37424">
    <property type="entry name" value="BACTERIOFERRITIN-ASSOCIATED FERREDOXIN"/>
    <property type="match status" value="1"/>
</dbReference>
<dbReference type="OrthoDB" id="9815350at2"/>
<keyword evidence="2" id="KW-0001">2Fe-2S</keyword>
<evidence type="ECO:0000256" key="8">
    <source>
        <dbReference type="ARBA" id="ARBA00039386"/>
    </source>
</evidence>
<dbReference type="AlphaFoldDB" id="A1WVE7"/>
<dbReference type="GO" id="GO:0051537">
    <property type="term" value="F:2 iron, 2 sulfur cluster binding"/>
    <property type="evidence" value="ECO:0007669"/>
    <property type="project" value="UniProtKB-KW"/>
</dbReference>
<evidence type="ECO:0000256" key="4">
    <source>
        <dbReference type="ARBA" id="ARBA00022982"/>
    </source>
</evidence>
<feature type="domain" description="BFD-like [2Fe-2S]-binding" evidence="11">
    <location>
        <begin position="2"/>
        <end position="50"/>
    </location>
</feature>
<keyword evidence="4" id="KW-0249">Electron transport</keyword>
<sequence>MYVCICNAVTDRQIREAMASGCASMRELRARLGVAGCCGKCVPEARQLLGECAGCPLERRPDAAGPEPVPVESPGVGTAAGGATDAVRGP</sequence>
<dbReference type="Proteomes" id="UP000000647">
    <property type="component" value="Chromosome"/>
</dbReference>
<keyword evidence="3" id="KW-0479">Metal-binding</keyword>
<keyword evidence="1" id="KW-0813">Transport</keyword>
<dbReference type="InterPro" id="IPR052371">
    <property type="entry name" value="BFD-associated_ferredoxin"/>
</dbReference>
<accession>A1WVE7</accession>
<dbReference type="InterPro" id="IPR041854">
    <property type="entry name" value="BFD-like_2Fe2S-bd_dom_sf"/>
</dbReference>
<reference evidence="13" key="1">
    <citation type="submission" date="2006-12" db="EMBL/GenBank/DDBJ databases">
        <title>Complete sequence of Halorhodospira halophila SL1.</title>
        <authorList>
            <consortium name="US DOE Joint Genome Institute"/>
            <person name="Copeland A."/>
            <person name="Lucas S."/>
            <person name="Lapidus A."/>
            <person name="Barry K."/>
            <person name="Detter J.C."/>
            <person name="Glavina del Rio T."/>
            <person name="Hammon N."/>
            <person name="Israni S."/>
            <person name="Dalin E."/>
            <person name="Tice H."/>
            <person name="Pitluck S."/>
            <person name="Saunders E."/>
            <person name="Brettin T."/>
            <person name="Bruce D."/>
            <person name="Han C."/>
            <person name="Tapia R."/>
            <person name="Schmutz J."/>
            <person name="Larimer F."/>
            <person name="Land M."/>
            <person name="Hauser L."/>
            <person name="Kyrpides N."/>
            <person name="Mikhailova N."/>
            <person name="Hoff W."/>
            <person name="Richardson P."/>
        </authorList>
    </citation>
    <scope>NUCLEOTIDE SEQUENCE [LARGE SCALE GENOMIC DNA]</scope>
    <source>
        <strain evidence="13">DSM 244 / SL1</strain>
    </source>
</reference>
<dbReference type="PANTHER" id="PTHR37424:SF1">
    <property type="entry name" value="BACTERIOFERRITIN-ASSOCIATED FERREDOXIN"/>
    <property type="match status" value="1"/>
</dbReference>
<dbReference type="eggNOG" id="COG2906">
    <property type="taxonomic scope" value="Bacteria"/>
</dbReference>
<evidence type="ECO:0000256" key="6">
    <source>
        <dbReference type="ARBA" id="ARBA00023014"/>
    </source>
</evidence>
<feature type="compositionally biased region" description="Low complexity" evidence="10">
    <location>
        <begin position="70"/>
        <end position="90"/>
    </location>
</feature>